<protein>
    <submittedName>
        <fullName evidence="6">TMM54 protein</fullName>
    </submittedName>
</protein>
<dbReference type="Proteomes" id="UP000583915">
    <property type="component" value="Unassembled WGS sequence"/>
</dbReference>
<dbReference type="PANTHER" id="PTHR31258">
    <property type="entry name" value="KERATINOCYTE-ASSOCIATED PROTEIN 3"/>
    <property type="match status" value="1"/>
</dbReference>
<reference evidence="6 7" key="1">
    <citation type="submission" date="2019-09" db="EMBL/GenBank/DDBJ databases">
        <title>Bird 10,000 Genomes (B10K) Project - Family phase.</title>
        <authorList>
            <person name="Zhang G."/>
        </authorList>
    </citation>
    <scope>NUCLEOTIDE SEQUENCE [LARGE SCALE GENOMIC DNA]</scope>
    <source>
        <strain evidence="6">B10K-DU-002-25</strain>
        <tissue evidence="6">Muscle</tissue>
    </source>
</reference>
<evidence type="ECO:0000256" key="4">
    <source>
        <dbReference type="ARBA" id="ARBA00022989"/>
    </source>
</evidence>
<comment type="subcellular location">
    <subcellularLocation>
        <location evidence="1">Membrane</location>
        <topology evidence="1">Multi-pass membrane protein</topology>
    </subcellularLocation>
</comment>
<sequence length="53" mass="5407">MKTGLILLIAGHLSFLTGALVHGSVLRFVGTARDATSLHYGVTNSASAIAALL</sequence>
<keyword evidence="7" id="KW-1185">Reference proteome</keyword>
<evidence type="ECO:0000256" key="1">
    <source>
        <dbReference type="ARBA" id="ARBA00004141"/>
    </source>
</evidence>
<comment type="caution">
    <text evidence="6">The sequence shown here is derived from an EMBL/GenBank/DDBJ whole genome shotgun (WGS) entry which is preliminary data.</text>
</comment>
<keyword evidence="3" id="KW-0812">Transmembrane</keyword>
<evidence type="ECO:0000256" key="2">
    <source>
        <dbReference type="ARBA" id="ARBA00011030"/>
    </source>
</evidence>
<accession>A0A7L1V9W2</accession>
<dbReference type="PANTHER" id="PTHR31258:SF2">
    <property type="entry name" value="TRANSMEMBRANE PROTEIN 54"/>
    <property type="match status" value="1"/>
</dbReference>
<name>A0A7L1V9W2_SITEU</name>
<dbReference type="GO" id="GO:0016020">
    <property type="term" value="C:membrane"/>
    <property type="evidence" value="ECO:0007669"/>
    <property type="project" value="UniProtKB-SubCell"/>
</dbReference>
<gene>
    <name evidence="6" type="primary">Tmem54_2</name>
    <name evidence="6" type="ORF">SITEUR_R14969</name>
</gene>
<organism evidence="6 7">
    <name type="scientific">Sitta europaea</name>
    <name type="common">Eurasian nuthatch</name>
    <dbReference type="NCBI Taxonomy" id="50251"/>
    <lineage>
        <taxon>Eukaryota</taxon>
        <taxon>Metazoa</taxon>
        <taxon>Chordata</taxon>
        <taxon>Craniata</taxon>
        <taxon>Vertebrata</taxon>
        <taxon>Euteleostomi</taxon>
        <taxon>Archelosauria</taxon>
        <taxon>Archosauria</taxon>
        <taxon>Dinosauria</taxon>
        <taxon>Saurischia</taxon>
        <taxon>Theropoda</taxon>
        <taxon>Coelurosauria</taxon>
        <taxon>Aves</taxon>
        <taxon>Neognathae</taxon>
        <taxon>Neoaves</taxon>
        <taxon>Telluraves</taxon>
        <taxon>Australaves</taxon>
        <taxon>Passeriformes</taxon>
        <taxon>Sittidae</taxon>
        <taxon>Sitta</taxon>
    </lineage>
</organism>
<feature type="non-terminal residue" evidence="6">
    <location>
        <position position="53"/>
    </location>
</feature>
<dbReference type="AlphaFoldDB" id="A0A7L1V9W2"/>
<keyword evidence="4" id="KW-1133">Transmembrane helix</keyword>
<dbReference type="Pfam" id="PF12304">
    <property type="entry name" value="BCLP"/>
    <property type="match status" value="1"/>
</dbReference>
<evidence type="ECO:0000313" key="7">
    <source>
        <dbReference type="Proteomes" id="UP000583915"/>
    </source>
</evidence>
<keyword evidence="5" id="KW-0472">Membrane</keyword>
<feature type="non-terminal residue" evidence="6">
    <location>
        <position position="1"/>
    </location>
</feature>
<proteinExistence type="inferred from homology"/>
<dbReference type="EMBL" id="VXBS01005748">
    <property type="protein sequence ID" value="NXO81868.1"/>
    <property type="molecule type" value="Genomic_DNA"/>
</dbReference>
<dbReference type="InterPro" id="IPR020977">
    <property type="entry name" value="Beta-casein-like"/>
</dbReference>
<evidence type="ECO:0000256" key="5">
    <source>
        <dbReference type="ARBA" id="ARBA00023136"/>
    </source>
</evidence>
<comment type="similarity">
    <text evidence="2">Belongs to the TMEM54 family.</text>
</comment>
<evidence type="ECO:0000256" key="3">
    <source>
        <dbReference type="ARBA" id="ARBA00022692"/>
    </source>
</evidence>
<evidence type="ECO:0000313" key="6">
    <source>
        <dbReference type="EMBL" id="NXO81868.1"/>
    </source>
</evidence>